<sequence>MPLFEVDTQRPLLVTSAGGARGTEPGLKTTANQVVDSHIDGLLGEEVFPIAQGSGPDEPHLLALDASGSPVVVELVADLDRENLAKALDHAGAAGRLTRADLAARYSGGASSFQHDVAAFYDSVPITRTQAGKNGGSGARLIIICQNAPDEILNAVDFLRQPSMPVEVLKMGVVNSDDGRKFLDVSPLVVHLPPGLPAPKSAPIGGTITASMGGSVSSSMGAGVTGGVAGGGSAPKDAFEEGVKVGYALTGKMPVVAQAPQARGDREPHALQSRSERAAKQAERSHQTGAPAPLADNPQAGPTNAATGLRSSLRTGGARGGAPERAAGTRAGRRAQSAEAAPVPAPPTPGSGAPVSPVRPGAESRPTPTTPPRLATSRSSLGDQAAPPAPPAPPAQQSRPATPAEPAPAVRRRSRTDRFAASSQPDEPTSPYPPSAPTPSAGPTYQPAPAPQPEPDEDLWQPAPYDGAPAYGGAAEEPADLDITQPRYTREPAYQSGSSFAPAPAPSAYGYTADAPAYDQGGYGYGEQSAYGSSFVDGAAPAAPAAPDQASWESGGYLSGPADGYGQPTFDADPFPTSAPEAPARPVPPNESIRASTPMLFEEEDDPDLEALARSIGTPTRIVWSRPRRNQHFEAMLLPDGAIELTNGARYRHPDSAATAASGSYTADGWNVWRIGDTGPTLVEEFSRRFA</sequence>
<dbReference type="EMBL" id="JAMTCS010000012">
    <property type="protein sequence ID" value="MCP2266447.1"/>
    <property type="molecule type" value="Genomic_DNA"/>
</dbReference>
<keyword evidence="4" id="KW-1185">Reference proteome</keyword>
<evidence type="ECO:0000256" key="1">
    <source>
        <dbReference type="SAM" id="MobiDB-lite"/>
    </source>
</evidence>
<feature type="compositionally biased region" description="Low complexity" evidence="1">
    <location>
        <begin position="496"/>
        <end position="508"/>
    </location>
</feature>
<reference evidence="3" key="1">
    <citation type="submission" date="2022-06" db="EMBL/GenBank/DDBJ databases">
        <title>Genomic Encyclopedia of Archaeal and Bacterial Type Strains, Phase II (KMG-II): from individual species to whole genera.</title>
        <authorList>
            <person name="Goeker M."/>
        </authorList>
    </citation>
    <scope>NUCLEOTIDE SEQUENCE</scope>
    <source>
        <strain evidence="3">DSM 26652</strain>
    </source>
</reference>
<evidence type="ECO:0000313" key="4">
    <source>
        <dbReference type="Proteomes" id="UP001139493"/>
    </source>
</evidence>
<evidence type="ECO:0000259" key="2">
    <source>
        <dbReference type="Pfam" id="PF18755"/>
    </source>
</evidence>
<proteinExistence type="predicted"/>
<feature type="compositionally biased region" description="Pro residues" evidence="1">
    <location>
        <begin position="428"/>
        <end position="437"/>
    </location>
</feature>
<feature type="compositionally biased region" description="Polar residues" evidence="1">
    <location>
        <begin position="300"/>
        <end position="313"/>
    </location>
</feature>
<evidence type="ECO:0000313" key="3">
    <source>
        <dbReference type="EMBL" id="MCP2266447.1"/>
    </source>
</evidence>
<feature type="compositionally biased region" description="Low complexity" evidence="1">
    <location>
        <begin position="462"/>
        <end position="476"/>
    </location>
</feature>
<dbReference type="AlphaFoldDB" id="A0A9X2JXD7"/>
<dbReference type="RefSeq" id="WP_253838246.1">
    <property type="nucleotide sequence ID" value="NZ_JAMTCS010000012.1"/>
</dbReference>
<gene>
    <name evidence="3" type="ORF">APR03_003813</name>
</gene>
<feature type="compositionally biased region" description="Low complexity" evidence="1">
    <location>
        <begin position="350"/>
        <end position="386"/>
    </location>
</feature>
<name>A0A9X2JXD7_9MICO</name>
<feature type="compositionally biased region" description="Low complexity" evidence="1">
    <location>
        <begin position="395"/>
        <end position="404"/>
    </location>
</feature>
<dbReference type="Proteomes" id="UP001139493">
    <property type="component" value="Unassembled WGS sequence"/>
</dbReference>
<organism evidence="3 4">
    <name type="scientific">Promicromonospora thailandica</name>
    <dbReference type="NCBI Taxonomy" id="765201"/>
    <lineage>
        <taxon>Bacteria</taxon>
        <taxon>Bacillati</taxon>
        <taxon>Actinomycetota</taxon>
        <taxon>Actinomycetes</taxon>
        <taxon>Micrococcales</taxon>
        <taxon>Promicromonosporaceae</taxon>
        <taxon>Promicromonospora</taxon>
    </lineage>
</organism>
<feature type="domain" description="RAMA" evidence="2">
    <location>
        <begin position="613"/>
        <end position="682"/>
    </location>
</feature>
<feature type="region of interest" description="Disordered" evidence="1">
    <location>
        <begin position="259"/>
        <end position="591"/>
    </location>
</feature>
<dbReference type="InterPro" id="IPR040843">
    <property type="entry name" value="RAMA"/>
</dbReference>
<feature type="compositionally biased region" description="Basic and acidic residues" evidence="1">
    <location>
        <begin position="263"/>
        <end position="286"/>
    </location>
</feature>
<protein>
    <recommendedName>
        <fullName evidence="2">RAMA domain-containing protein</fullName>
    </recommendedName>
</protein>
<comment type="caution">
    <text evidence="3">The sequence shown here is derived from an EMBL/GenBank/DDBJ whole genome shotgun (WGS) entry which is preliminary data.</text>
</comment>
<accession>A0A9X2JXD7</accession>
<dbReference type="Pfam" id="PF18755">
    <property type="entry name" value="RAMA"/>
    <property type="match status" value="1"/>
</dbReference>
<feature type="compositionally biased region" description="Low complexity" evidence="1">
    <location>
        <begin position="321"/>
        <end position="342"/>
    </location>
</feature>